<protein>
    <submittedName>
        <fullName evidence="1">DUF2813 domain-containing protein</fullName>
    </submittedName>
</protein>
<proteinExistence type="predicted"/>
<organism evidence="1 2">
    <name type="scientific">Petralouisia muris</name>
    <dbReference type="NCBI Taxonomy" id="3032872"/>
    <lineage>
        <taxon>Bacteria</taxon>
        <taxon>Bacillati</taxon>
        <taxon>Bacillota</taxon>
        <taxon>Clostridia</taxon>
        <taxon>Lachnospirales</taxon>
        <taxon>Lachnospiraceae</taxon>
        <taxon>Petralouisia</taxon>
    </lineage>
</organism>
<dbReference type="EMBL" id="SRYA01000068">
    <property type="protein sequence ID" value="TGY91148.1"/>
    <property type="molecule type" value="Genomic_DNA"/>
</dbReference>
<evidence type="ECO:0000313" key="1">
    <source>
        <dbReference type="EMBL" id="TGY91148.1"/>
    </source>
</evidence>
<keyword evidence="2" id="KW-1185">Reference proteome</keyword>
<evidence type="ECO:0000313" key="2">
    <source>
        <dbReference type="Proteomes" id="UP000304953"/>
    </source>
</evidence>
<dbReference type="Proteomes" id="UP000304953">
    <property type="component" value="Unassembled WGS sequence"/>
</dbReference>
<sequence>MPITSIEISGYRSISHLKLNARQITALIGQNGSGKSNLLSAIQYFYRNLTEVWEEEGIFDTSNPYRNEIRIRVTYDLKNVMKIVNHNQNKGSENYQKYYRKIQAIFQNDIITAELIKYKGKKPYWNAEYNTRQIIAALFPIYFIDARNIELTDWAELWELVGDLLKLRYEDMDKVQDKIAELVRKQDTNISIKLNRLDEVLKKNSIDVKRMTAREMGKILSEIIFHGQVFQYDNRKLSEFSNGTNAFNFTIFLMDILGLIKTYKLKEPVIILDEPEISLHIEMIDQLTEAIFEASGQIQFLMSTHSARCVKNLMECVGTAYDIYHVALKKQHTILKKVRNLEENEYRERIIATEAYMNSCFAKMTLHVEGASELEVFKNRYLRSLFPVLKSIEVMTGMSDRVIYNLTAPNKRNYQTPSIAVVDMDQRLKLTKDEKGLCRFSFIELKDYPTKKENYYYGKKRKISLHQRNRIKSMGKNCNFFYHLPFFSCEDPNFKDMLQLIHNYCMFYRIFTWNTTIEGVLITEHNLSLFEKFMKQELKPPYYKKIANIIENHHFTGTSRLNYIRLIFSGKSDFLLTGKEISRKNSQLHTDIKKTFWLVKKTSGWISRWLEFYFLEKAEIPYQSENKFQYFQNADIEKLKEFVKQDFEELYLLICEIEKNVTEPQQYAIIKQSKQ</sequence>
<name>A0AC61RQW0_9FIRM</name>
<gene>
    <name evidence="1" type="ORF">E5329_22525</name>
</gene>
<accession>A0AC61RQW0</accession>
<reference evidence="1" key="1">
    <citation type="submission" date="2019-04" db="EMBL/GenBank/DDBJ databases">
        <title>Microbes associate with the intestines of laboratory mice.</title>
        <authorList>
            <person name="Navarre W."/>
            <person name="Wong E."/>
            <person name="Huang K."/>
            <person name="Tropini C."/>
            <person name="Ng K."/>
            <person name="Yu B."/>
        </authorList>
    </citation>
    <scope>NUCLEOTIDE SEQUENCE</scope>
    <source>
        <strain evidence="1">NM01_1-7b</strain>
    </source>
</reference>
<comment type="caution">
    <text evidence="1">The sequence shown here is derived from an EMBL/GenBank/DDBJ whole genome shotgun (WGS) entry which is preliminary data.</text>
</comment>